<feature type="transmembrane region" description="Helical" evidence="1">
    <location>
        <begin position="12"/>
        <end position="33"/>
    </location>
</feature>
<proteinExistence type="predicted"/>
<evidence type="ECO:0000313" key="2">
    <source>
        <dbReference type="EMBL" id="OAH31588.1"/>
    </source>
</evidence>
<evidence type="ECO:0000313" key="3">
    <source>
        <dbReference type="Proteomes" id="UP000076947"/>
    </source>
</evidence>
<dbReference type="RefSeq" id="WP_066837755.1">
    <property type="nucleotide sequence ID" value="NZ_CAOPJI010000217.1"/>
</dbReference>
<dbReference type="Proteomes" id="UP000076947">
    <property type="component" value="Unassembled WGS sequence"/>
</dbReference>
<gene>
    <name evidence="2" type="ORF">AYJ05_08445</name>
</gene>
<keyword evidence="1" id="KW-0812">Transmembrane</keyword>
<dbReference type="PROSITE" id="PS51257">
    <property type="entry name" value="PROKAR_LIPOPROTEIN"/>
    <property type="match status" value="1"/>
</dbReference>
<comment type="caution">
    <text evidence="2">The sequence shown here is derived from an EMBL/GenBank/DDBJ whole genome shotgun (WGS) entry which is preliminary data.</text>
</comment>
<dbReference type="AlphaFoldDB" id="A0A177IRW6"/>
<organism evidence="2 3">
    <name type="scientific">Corynebacterium stationis</name>
    <dbReference type="NCBI Taxonomy" id="1705"/>
    <lineage>
        <taxon>Bacteria</taxon>
        <taxon>Bacillati</taxon>
        <taxon>Actinomycetota</taxon>
        <taxon>Actinomycetes</taxon>
        <taxon>Mycobacteriales</taxon>
        <taxon>Corynebacteriaceae</taxon>
        <taxon>Corynebacterium</taxon>
    </lineage>
</organism>
<feature type="transmembrane region" description="Helical" evidence="1">
    <location>
        <begin position="59"/>
        <end position="77"/>
    </location>
</feature>
<accession>A0A177IRW6</accession>
<keyword evidence="1" id="KW-1133">Transmembrane helix</keyword>
<keyword evidence="1" id="KW-0472">Membrane</keyword>
<name>A0A177IRW6_9CORY</name>
<sequence length="90" mass="9257">MKARKKLSSRQLLIIVALGIALACAAGVLNGVYTLGQLASDTDVVAASLVASKVERAELYGYTAVACIVLSLGLIFVEMKRAAATAASTD</sequence>
<reference evidence="3" key="1">
    <citation type="submission" date="2016-02" db="EMBL/GenBank/DDBJ databases">
        <authorList>
            <person name="Kaur G."/>
            <person name="Nair G.R."/>
            <person name="Mayilraj S."/>
        </authorList>
    </citation>
    <scope>NUCLEOTIDE SEQUENCE [LARGE SCALE GENOMIC DNA]</scope>
    <source>
        <strain evidence="3">GA-15</strain>
    </source>
</reference>
<keyword evidence="3" id="KW-1185">Reference proteome</keyword>
<dbReference type="EMBL" id="LSTQ01000004">
    <property type="protein sequence ID" value="OAH31588.1"/>
    <property type="molecule type" value="Genomic_DNA"/>
</dbReference>
<evidence type="ECO:0000256" key="1">
    <source>
        <dbReference type="SAM" id="Phobius"/>
    </source>
</evidence>
<protein>
    <submittedName>
        <fullName evidence="2">Uncharacterized protein</fullName>
    </submittedName>
</protein>